<dbReference type="InterPro" id="IPR000835">
    <property type="entry name" value="HTH_MarR-typ"/>
</dbReference>
<dbReference type="GO" id="GO:0003677">
    <property type="term" value="F:DNA binding"/>
    <property type="evidence" value="ECO:0007669"/>
    <property type="project" value="UniProtKB-KW"/>
</dbReference>
<dbReference type="SUPFAM" id="SSF46785">
    <property type="entry name" value="Winged helix' DNA-binding domain"/>
    <property type="match status" value="1"/>
</dbReference>
<sequence>MTVPDERLKLDNQLCFAIYACSRELTKAYRPLLDELGVTYPQYLALLVLWEKDGVTVKELGERLYLDSGTLTPLLKRMESANLVVRKRSGDDERKVIVTLTEEGKALQAKACTVPERLLEQSGLSADHFAQLLQDFKGLLAQVREKQSGLNA</sequence>
<keyword evidence="3" id="KW-0805">Transcription regulation</keyword>
<dbReference type="GO" id="GO:0005737">
    <property type="term" value="C:cytoplasm"/>
    <property type="evidence" value="ECO:0007669"/>
    <property type="project" value="UniProtKB-SubCell"/>
</dbReference>
<keyword evidence="8" id="KW-1185">Reference proteome</keyword>
<dbReference type="InterPro" id="IPR036388">
    <property type="entry name" value="WH-like_DNA-bd_sf"/>
</dbReference>
<dbReference type="InterPro" id="IPR036390">
    <property type="entry name" value="WH_DNA-bd_sf"/>
</dbReference>
<evidence type="ECO:0000313" key="8">
    <source>
        <dbReference type="Proteomes" id="UP000250369"/>
    </source>
</evidence>
<proteinExistence type="predicted"/>
<dbReference type="InterPro" id="IPR055166">
    <property type="entry name" value="Transc_reg_Sar_Rot_HTH"/>
</dbReference>
<keyword evidence="2" id="KW-0963">Cytoplasm</keyword>
<evidence type="ECO:0000256" key="5">
    <source>
        <dbReference type="ARBA" id="ARBA00023163"/>
    </source>
</evidence>
<evidence type="ECO:0000256" key="2">
    <source>
        <dbReference type="ARBA" id="ARBA00022490"/>
    </source>
</evidence>
<evidence type="ECO:0000313" key="7">
    <source>
        <dbReference type="EMBL" id="RAV11919.1"/>
    </source>
</evidence>
<dbReference type="InterPro" id="IPR039422">
    <property type="entry name" value="MarR/SlyA-like"/>
</dbReference>
<name>A0A329LVU3_9BACL</name>
<organism evidence="7 8">
    <name type="scientific">Paenibacillus contaminans</name>
    <dbReference type="NCBI Taxonomy" id="450362"/>
    <lineage>
        <taxon>Bacteria</taxon>
        <taxon>Bacillati</taxon>
        <taxon>Bacillota</taxon>
        <taxon>Bacilli</taxon>
        <taxon>Bacillales</taxon>
        <taxon>Paenibacillaceae</taxon>
        <taxon>Paenibacillus</taxon>
    </lineage>
</organism>
<accession>A0A329LVU3</accession>
<dbReference type="AlphaFoldDB" id="A0A329LVU3"/>
<comment type="subcellular location">
    <subcellularLocation>
        <location evidence="1">Cytoplasm</location>
    </subcellularLocation>
</comment>
<evidence type="ECO:0000256" key="3">
    <source>
        <dbReference type="ARBA" id="ARBA00023015"/>
    </source>
</evidence>
<dbReference type="PANTHER" id="PTHR33164">
    <property type="entry name" value="TRANSCRIPTIONAL REGULATOR, MARR FAMILY"/>
    <property type="match status" value="1"/>
</dbReference>
<feature type="domain" description="HTH marR-type" evidence="6">
    <location>
        <begin position="11"/>
        <end position="145"/>
    </location>
</feature>
<gene>
    <name evidence="7" type="ORF">DQG23_35670</name>
</gene>
<dbReference type="PRINTS" id="PR00598">
    <property type="entry name" value="HTHMARR"/>
</dbReference>
<dbReference type="PROSITE" id="PS50995">
    <property type="entry name" value="HTH_MARR_2"/>
    <property type="match status" value="1"/>
</dbReference>
<dbReference type="SMART" id="SM00347">
    <property type="entry name" value="HTH_MARR"/>
    <property type="match status" value="1"/>
</dbReference>
<dbReference type="EMBL" id="QMFB01000035">
    <property type="protein sequence ID" value="RAV11919.1"/>
    <property type="molecule type" value="Genomic_DNA"/>
</dbReference>
<evidence type="ECO:0000259" key="6">
    <source>
        <dbReference type="PROSITE" id="PS50995"/>
    </source>
</evidence>
<dbReference type="Gene3D" id="1.10.10.10">
    <property type="entry name" value="Winged helix-like DNA-binding domain superfamily/Winged helix DNA-binding domain"/>
    <property type="match status" value="1"/>
</dbReference>
<dbReference type="Proteomes" id="UP000250369">
    <property type="component" value="Unassembled WGS sequence"/>
</dbReference>
<evidence type="ECO:0000256" key="1">
    <source>
        <dbReference type="ARBA" id="ARBA00004496"/>
    </source>
</evidence>
<dbReference type="OrthoDB" id="9806864at2"/>
<dbReference type="Pfam" id="PF22381">
    <property type="entry name" value="Staph_reg_Sar_Rot"/>
    <property type="match status" value="1"/>
</dbReference>
<keyword evidence="4" id="KW-0238">DNA-binding</keyword>
<dbReference type="PANTHER" id="PTHR33164:SF5">
    <property type="entry name" value="ORGANIC HYDROPEROXIDE RESISTANCE TRANSCRIPTIONAL REGULATOR"/>
    <property type="match status" value="1"/>
</dbReference>
<evidence type="ECO:0000256" key="4">
    <source>
        <dbReference type="ARBA" id="ARBA00023125"/>
    </source>
</evidence>
<dbReference type="GO" id="GO:0006950">
    <property type="term" value="P:response to stress"/>
    <property type="evidence" value="ECO:0007669"/>
    <property type="project" value="TreeGrafter"/>
</dbReference>
<keyword evidence="5" id="KW-0804">Transcription</keyword>
<protein>
    <submittedName>
        <fullName evidence="7">MarR family transcriptional regulator</fullName>
    </submittedName>
</protein>
<comment type="caution">
    <text evidence="7">The sequence shown here is derived from an EMBL/GenBank/DDBJ whole genome shotgun (WGS) entry which is preliminary data.</text>
</comment>
<dbReference type="RefSeq" id="WP_113035814.1">
    <property type="nucleotide sequence ID" value="NZ_QMFB01000035.1"/>
</dbReference>
<dbReference type="FunFam" id="1.10.10.10:FF:000163">
    <property type="entry name" value="MarR family transcriptional regulator"/>
    <property type="match status" value="1"/>
</dbReference>
<reference evidence="7 8" key="1">
    <citation type="journal article" date="2009" name="Int. J. Syst. Evol. Microbiol.">
        <title>Paenibacillus contaminans sp. nov., isolated from a contaminated laboratory plate.</title>
        <authorList>
            <person name="Chou J.H."/>
            <person name="Lee J.H."/>
            <person name="Lin M.C."/>
            <person name="Chang P.S."/>
            <person name="Arun A.B."/>
            <person name="Young C.C."/>
            <person name="Chen W.M."/>
        </authorList>
    </citation>
    <scope>NUCLEOTIDE SEQUENCE [LARGE SCALE GENOMIC DNA]</scope>
    <source>
        <strain evidence="7 8">CKOBP-6</strain>
    </source>
</reference>
<dbReference type="GO" id="GO:0003700">
    <property type="term" value="F:DNA-binding transcription factor activity"/>
    <property type="evidence" value="ECO:0007669"/>
    <property type="project" value="InterPro"/>
</dbReference>